<feature type="domain" description="Thioesterase" evidence="3">
    <location>
        <begin position="44"/>
        <end position="121"/>
    </location>
</feature>
<dbReference type="Pfam" id="PF03061">
    <property type="entry name" value="4HBT"/>
    <property type="match status" value="1"/>
</dbReference>
<dbReference type="EC" id="3.1.2.-" evidence="4"/>
<dbReference type="EMBL" id="JBHUEY010000001">
    <property type="protein sequence ID" value="MFD1783847.1"/>
    <property type="molecule type" value="Genomic_DNA"/>
</dbReference>
<dbReference type="RefSeq" id="WP_377282961.1">
    <property type="nucleotide sequence ID" value="NZ_JBHRSI010000008.1"/>
</dbReference>
<dbReference type="PANTHER" id="PTHR43240:SF8">
    <property type="entry name" value="PHENYLACETIC ACID DEGRADATION-RELATED PROTEIN"/>
    <property type="match status" value="1"/>
</dbReference>
<sequence length="138" mass="14496">MTDTTSTGRYGGTLPDHLGLDIDQDGPGRCVGRFTVKPHHMAPNGFLHAASVVALADSCCGMGCMANLPEGANGFTTVELKSNFLGTARSGEVACEARLVHGGRTTQVWDAEVRDAAGKVTALFRCTQMILYPRPTGG</sequence>
<accession>A0ABW4N1V6</accession>
<evidence type="ECO:0000256" key="1">
    <source>
        <dbReference type="ARBA" id="ARBA00022801"/>
    </source>
</evidence>
<dbReference type="InterPro" id="IPR006683">
    <property type="entry name" value="Thioestr_dom"/>
</dbReference>
<keyword evidence="1 4" id="KW-0378">Hydrolase</keyword>
<comment type="caution">
    <text evidence="4">The sequence shown here is derived from an EMBL/GenBank/DDBJ whole genome shotgun (WGS) entry which is preliminary data.</text>
</comment>
<keyword evidence="5" id="KW-1185">Reference proteome</keyword>
<dbReference type="InterPro" id="IPR029069">
    <property type="entry name" value="HotDog_dom_sf"/>
</dbReference>
<dbReference type="NCBIfam" id="TIGR00369">
    <property type="entry name" value="unchar_dom_1"/>
    <property type="match status" value="1"/>
</dbReference>
<organism evidence="4 5">
    <name type="scientific">Phenylobacterium terrae</name>
    <dbReference type="NCBI Taxonomy" id="2665495"/>
    <lineage>
        <taxon>Bacteria</taxon>
        <taxon>Pseudomonadati</taxon>
        <taxon>Pseudomonadota</taxon>
        <taxon>Alphaproteobacteria</taxon>
        <taxon>Caulobacterales</taxon>
        <taxon>Caulobacteraceae</taxon>
        <taxon>Phenylobacterium</taxon>
    </lineage>
</organism>
<dbReference type="Proteomes" id="UP001597237">
    <property type="component" value="Unassembled WGS sequence"/>
</dbReference>
<evidence type="ECO:0000313" key="5">
    <source>
        <dbReference type="Proteomes" id="UP001597237"/>
    </source>
</evidence>
<feature type="region of interest" description="Disordered" evidence="2">
    <location>
        <begin position="1"/>
        <end position="20"/>
    </location>
</feature>
<dbReference type="SUPFAM" id="SSF54637">
    <property type="entry name" value="Thioesterase/thiol ester dehydrase-isomerase"/>
    <property type="match status" value="1"/>
</dbReference>
<dbReference type="InterPro" id="IPR003736">
    <property type="entry name" value="PAAI_dom"/>
</dbReference>
<evidence type="ECO:0000259" key="3">
    <source>
        <dbReference type="Pfam" id="PF03061"/>
    </source>
</evidence>
<evidence type="ECO:0000256" key="2">
    <source>
        <dbReference type="SAM" id="MobiDB-lite"/>
    </source>
</evidence>
<proteinExistence type="predicted"/>
<dbReference type="Gene3D" id="3.10.129.10">
    <property type="entry name" value="Hotdog Thioesterase"/>
    <property type="match status" value="1"/>
</dbReference>
<dbReference type="GO" id="GO:0016787">
    <property type="term" value="F:hydrolase activity"/>
    <property type="evidence" value="ECO:0007669"/>
    <property type="project" value="UniProtKB-KW"/>
</dbReference>
<reference evidence="5" key="1">
    <citation type="journal article" date="2019" name="Int. J. Syst. Evol. Microbiol.">
        <title>The Global Catalogue of Microorganisms (GCM) 10K type strain sequencing project: providing services to taxonomists for standard genome sequencing and annotation.</title>
        <authorList>
            <consortium name="The Broad Institute Genomics Platform"/>
            <consortium name="The Broad Institute Genome Sequencing Center for Infectious Disease"/>
            <person name="Wu L."/>
            <person name="Ma J."/>
        </authorList>
    </citation>
    <scope>NUCLEOTIDE SEQUENCE [LARGE SCALE GENOMIC DNA]</scope>
    <source>
        <strain evidence="5">DFY28</strain>
    </source>
</reference>
<evidence type="ECO:0000313" key="4">
    <source>
        <dbReference type="EMBL" id="MFD1783847.1"/>
    </source>
</evidence>
<dbReference type="CDD" id="cd03443">
    <property type="entry name" value="PaaI_thioesterase"/>
    <property type="match status" value="1"/>
</dbReference>
<name>A0ABW4N1V6_9CAUL</name>
<dbReference type="PANTHER" id="PTHR43240">
    <property type="entry name" value="1,4-DIHYDROXY-2-NAPHTHOYL-COA THIOESTERASE 1"/>
    <property type="match status" value="1"/>
</dbReference>
<protein>
    <submittedName>
        <fullName evidence="4">PaaI family thioesterase</fullName>
        <ecNumber evidence="4">3.1.2.-</ecNumber>
    </submittedName>
</protein>
<gene>
    <name evidence="4" type="ORF">ACFSC0_10620</name>
</gene>